<evidence type="ECO:0000259" key="2">
    <source>
        <dbReference type="Pfam" id="PF01757"/>
    </source>
</evidence>
<dbReference type="OrthoDB" id="9767863at2"/>
<accession>A0A1Y0D189</accession>
<feature type="transmembrane region" description="Helical" evidence="1">
    <location>
        <begin position="166"/>
        <end position="183"/>
    </location>
</feature>
<keyword evidence="1" id="KW-1133">Transmembrane helix</keyword>
<evidence type="ECO:0000259" key="3">
    <source>
        <dbReference type="Pfam" id="PF19040"/>
    </source>
</evidence>
<dbReference type="Pfam" id="PF01757">
    <property type="entry name" value="Acyl_transf_3"/>
    <property type="match status" value="1"/>
</dbReference>
<dbReference type="GO" id="GO:0009103">
    <property type="term" value="P:lipopolysaccharide biosynthetic process"/>
    <property type="evidence" value="ECO:0007669"/>
    <property type="project" value="TreeGrafter"/>
</dbReference>
<dbReference type="PANTHER" id="PTHR23028:SF53">
    <property type="entry name" value="ACYL_TRANSF_3 DOMAIN-CONTAINING PROTEIN"/>
    <property type="match status" value="1"/>
</dbReference>
<evidence type="ECO:0008006" key="6">
    <source>
        <dbReference type="Google" id="ProtNLM"/>
    </source>
</evidence>
<dbReference type="AlphaFoldDB" id="A0A1Y0D189"/>
<protein>
    <recommendedName>
        <fullName evidence="6">Acyltransferase</fullName>
    </recommendedName>
</protein>
<organism evidence="4 5">
    <name type="scientific">Oceanisphaera avium</name>
    <dbReference type="NCBI Taxonomy" id="1903694"/>
    <lineage>
        <taxon>Bacteria</taxon>
        <taxon>Pseudomonadati</taxon>
        <taxon>Pseudomonadota</taxon>
        <taxon>Gammaproteobacteria</taxon>
        <taxon>Aeromonadales</taxon>
        <taxon>Aeromonadaceae</taxon>
        <taxon>Oceanisphaera</taxon>
    </lineage>
</organism>
<dbReference type="RefSeq" id="WP_086964902.1">
    <property type="nucleotide sequence ID" value="NZ_CP021376.1"/>
</dbReference>
<dbReference type="Proteomes" id="UP000243793">
    <property type="component" value="Chromosome"/>
</dbReference>
<dbReference type="InterPro" id="IPR002656">
    <property type="entry name" value="Acyl_transf_3_dom"/>
</dbReference>
<feature type="transmembrane region" description="Helical" evidence="1">
    <location>
        <begin position="278"/>
        <end position="297"/>
    </location>
</feature>
<dbReference type="GO" id="GO:0016020">
    <property type="term" value="C:membrane"/>
    <property type="evidence" value="ECO:0007669"/>
    <property type="project" value="TreeGrafter"/>
</dbReference>
<feature type="transmembrane region" description="Helical" evidence="1">
    <location>
        <begin position="242"/>
        <end position="258"/>
    </location>
</feature>
<dbReference type="KEGG" id="ocm:CBP12_12500"/>
<gene>
    <name evidence="4" type="ORF">CBP12_12500</name>
</gene>
<feature type="transmembrane region" description="Helical" evidence="1">
    <location>
        <begin position="72"/>
        <end position="91"/>
    </location>
</feature>
<dbReference type="InterPro" id="IPR043968">
    <property type="entry name" value="SGNH"/>
</dbReference>
<sequence>MKFRKDINGLRALAVIAVVIFHFNPTWLPGGFAGVDVFFVISGFLMTGIIFRGIEKENFSLLKFYVARANRIIPALAVLCLTLLIFGYLYLTPLEHKLLGKHVTGSMAFLSNIIYLNEAGYFDASSLEKWLLHTWSLSVEWQFYIIYPLVLLALYKLTSQQTLKKIIIYASAISFLYCIYLTSTAPSSAYYLLSSRAWEMMVGGLAYVYPFSTTTRQKKMLELTGLTFILGSYFFVSASTPWPGLIALFPVVGAFFIIQAQRNDSIITGNIIFEKLGAWSYSIYLWHWPLVVAIYYFSLKSSLAYLAIPLSVLLGYLSFKYIESIRFNFDLNNIFSLVKLKVLYVAILVCASGSLIFSHYQNKQQALGNLEVYDMASRESGYCFGSPGAGVADDDYLNCKIGLTKKTSRVLLFGDSFAGHFEPLLDIIGKYENIAIDAITTNSCYPSFSKEFNGEPSHIGYSQCMANREYVENNIKNYDMIFISARWDAFLNYENTSPEEVINMINHITEQGTAMVYLPSPSIYKRNIGEDYISHLLGGPALDNKSFIAEEENTKYIDQVEQQLAQLAQRNNKFIYVHKDKLFTNDTLVANSREIPYSADGAHISIIAALELSEKMIKLDEYKAIKKYFKKKRSS</sequence>
<keyword evidence="1" id="KW-0812">Transmembrane</keyword>
<dbReference type="InterPro" id="IPR050879">
    <property type="entry name" value="Acyltransferase_3"/>
</dbReference>
<keyword evidence="5" id="KW-1185">Reference proteome</keyword>
<reference evidence="5" key="1">
    <citation type="submission" date="2017-05" db="EMBL/GenBank/DDBJ databases">
        <authorList>
            <person name="Sung H."/>
        </authorList>
    </citation>
    <scope>NUCLEOTIDE SEQUENCE [LARGE SCALE GENOMIC DNA]</scope>
    <source>
        <strain evidence="5">AMac2203</strain>
    </source>
</reference>
<feature type="domain" description="Acyltransferase 3" evidence="2">
    <location>
        <begin position="5"/>
        <end position="314"/>
    </location>
</feature>
<evidence type="ECO:0000256" key="1">
    <source>
        <dbReference type="SAM" id="Phobius"/>
    </source>
</evidence>
<dbReference type="EMBL" id="CP021376">
    <property type="protein sequence ID" value="ART80875.1"/>
    <property type="molecule type" value="Genomic_DNA"/>
</dbReference>
<feature type="transmembrane region" description="Helical" evidence="1">
    <location>
        <begin position="303"/>
        <end position="322"/>
    </location>
</feature>
<feature type="transmembrane region" description="Helical" evidence="1">
    <location>
        <begin position="7"/>
        <end position="24"/>
    </location>
</feature>
<feature type="transmembrane region" description="Helical" evidence="1">
    <location>
        <begin position="135"/>
        <end position="154"/>
    </location>
</feature>
<feature type="domain" description="SGNH" evidence="3">
    <location>
        <begin position="395"/>
        <end position="616"/>
    </location>
</feature>
<dbReference type="PANTHER" id="PTHR23028">
    <property type="entry name" value="ACETYLTRANSFERASE"/>
    <property type="match status" value="1"/>
</dbReference>
<dbReference type="Pfam" id="PF19040">
    <property type="entry name" value="SGNH"/>
    <property type="match status" value="1"/>
</dbReference>
<name>A0A1Y0D189_9GAMM</name>
<feature type="transmembrane region" description="Helical" evidence="1">
    <location>
        <begin position="342"/>
        <end position="360"/>
    </location>
</feature>
<proteinExistence type="predicted"/>
<feature type="transmembrane region" description="Helical" evidence="1">
    <location>
        <begin position="30"/>
        <end position="51"/>
    </location>
</feature>
<dbReference type="GO" id="GO:0016747">
    <property type="term" value="F:acyltransferase activity, transferring groups other than amino-acyl groups"/>
    <property type="evidence" value="ECO:0007669"/>
    <property type="project" value="InterPro"/>
</dbReference>
<evidence type="ECO:0000313" key="5">
    <source>
        <dbReference type="Proteomes" id="UP000243793"/>
    </source>
</evidence>
<keyword evidence="1" id="KW-0472">Membrane</keyword>
<evidence type="ECO:0000313" key="4">
    <source>
        <dbReference type="EMBL" id="ART80875.1"/>
    </source>
</evidence>